<reference evidence="2" key="1">
    <citation type="submission" date="2023-03" db="EMBL/GenBank/DDBJ databases">
        <title>Massive genome expansion in bonnet fungi (Mycena s.s.) driven by repeated elements and novel gene families across ecological guilds.</title>
        <authorList>
            <consortium name="Lawrence Berkeley National Laboratory"/>
            <person name="Harder C.B."/>
            <person name="Miyauchi S."/>
            <person name="Viragh M."/>
            <person name="Kuo A."/>
            <person name="Thoen E."/>
            <person name="Andreopoulos B."/>
            <person name="Lu D."/>
            <person name="Skrede I."/>
            <person name="Drula E."/>
            <person name="Henrissat B."/>
            <person name="Morin E."/>
            <person name="Kohler A."/>
            <person name="Barry K."/>
            <person name="LaButti K."/>
            <person name="Morin E."/>
            <person name="Salamov A."/>
            <person name="Lipzen A."/>
            <person name="Mereny Z."/>
            <person name="Hegedus B."/>
            <person name="Baldrian P."/>
            <person name="Stursova M."/>
            <person name="Weitz H."/>
            <person name="Taylor A."/>
            <person name="Grigoriev I.V."/>
            <person name="Nagy L.G."/>
            <person name="Martin F."/>
            <person name="Kauserud H."/>
        </authorList>
    </citation>
    <scope>NUCLEOTIDE SEQUENCE</scope>
    <source>
        <strain evidence="2">CBHHK182m</strain>
    </source>
</reference>
<feature type="region of interest" description="Disordered" evidence="1">
    <location>
        <begin position="40"/>
        <end position="147"/>
    </location>
</feature>
<sequence length="803" mass="89978">MQLDVGALLLRRFIEKGDFVKPAPPPDPNSKAGLTAAKLKAEAHAHRFQVRSVSRRPGPGVSAPGADKVPERSPSPTPVRGKGKGKAKAEAPPAKRTTRSVDGTAPPKRPHSLDAPPVKSKGVKAEDTSAPSASKKPRGAPAPPDEFVKVTHMPPRAQGDPASKAKYDWEVDEGESVSALADAVKKLNVDKPPLSAEVDLSAANVDRWGKPFARFFSQISPFATTRQSRARKGHTEHEPKFLPIRKVEDQLVFECDFSEAGIPPSACIICTILLIDCTRIGFRSSCVQCQLLDARLCDHAKTIEELIIFHAEIARNYALASDVTEVIIYELVASCKWAQTAAALYREASENLHMRFRWFAAHMFKCIDYMGTNKFFERFSHTDASPTVHHYVQLLIDQFNLAELPKEDRSDRIPSGYTKADADKFFELNFAALNLDNYEQNDPDNKTVPFHVDYNSAGIPFVYRDTHKFSPENGHIANAKSDTGSGEEEEEEVAAESEEEEAEVEDVAMGAPDDEEQEEAQEEEPEAGPSTVVVKSPGRRSLLNPPNSPTGQAQEAGRQEGRSQEAHYFSWPPLVLACHFRLSFQIWVNRETRQDLSPLLPSLDPIDDRRLGLLFAAAPRPTLGGCANQYNSWFNFNMTSKVSFIVRLEEFTSYMLEDMKPKNVCNLCAIRGEACIFFAWGRSCESCEERFSADCCYRNINTWEEFRCSDDFNPNAGKFGRDIVPTDRLFDYILPVFHLNGSVYGKHLLLLKEKLNLMTNLTEVTDLHNKWAEEDYDYTALYFVRRRMEELNDGLGCFTWINK</sequence>
<feature type="region of interest" description="Disordered" evidence="1">
    <location>
        <begin position="469"/>
        <end position="564"/>
    </location>
</feature>
<gene>
    <name evidence="2" type="ORF">B0H16DRAFT_1463037</name>
</gene>
<organism evidence="2 3">
    <name type="scientific">Mycena metata</name>
    <dbReference type="NCBI Taxonomy" id="1033252"/>
    <lineage>
        <taxon>Eukaryota</taxon>
        <taxon>Fungi</taxon>
        <taxon>Dikarya</taxon>
        <taxon>Basidiomycota</taxon>
        <taxon>Agaricomycotina</taxon>
        <taxon>Agaricomycetes</taxon>
        <taxon>Agaricomycetidae</taxon>
        <taxon>Agaricales</taxon>
        <taxon>Marasmiineae</taxon>
        <taxon>Mycenaceae</taxon>
        <taxon>Mycena</taxon>
    </lineage>
</organism>
<evidence type="ECO:0000313" key="2">
    <source>
        <dbReference type="EMBL" id="KAJ7744895.1"/>
    </source>
</evidence>
<dbReference type="Proteomes" id="UP001215598">
    <property type="component" value="Unassembled WGS sequence"/>
</dbReference>
<proteinExistence type="predicted"/>
<comment type="caution">
    <text evidence="2">The sequence shown here is derived from an EMBL/GenBank/DDBJ whole genome shotgun (WGS) entry which is preliminary data.</text>
</comment>
<accession>A0AAD7N564</accession>
<evidence type="ECO:0000256" key="1">
    <source>
        <dbReference type="SAM" id="MobiDB-lite"/>
    </source>
</evidence>
<keyword evidence="3" id="KW-1185">Reference proteome</keyword>
<name>A0AAD7N564_9AGAR</name>
<evidence type="ECO:0000313" key="3">
    <source>
        <dbReference type="Proteomes" id="UP001215598"/>
    </source>
</evidence>
<protein>
    <submittedName>
        <fullName evidence="2">Uncharacterized protein</fullName>
    </submittedName>
</protein>
<dbReference type="EMBL" id="JARKIB010000085">
    <property type="protein sequence ID" value="KAJ7744895.1"/>
    <property type="molecule type" value="Genomic_DNA"/>
</dbReference>
<feature type="compositionally biased region" description="Acidic residues" evidence="1">
    <location>
        <begin position="485"/>
        <end position="526"/>
    </location>
</feature>
<dbReference type="AlphaFoldDB" id="A0AAD7N564"/>